<reference evidence="1" key="1">
    <citation type="submission" date="2020-01" db="EMBL/GenBank/DDBJ databases">
        <authorList>
            <person name="Richard D."/>
        </authorList>
    </citation>
    <scope>NUCLEOTIDE SEQUENCE</scope>
    <source>
        <strain evidence="1">JP541</strain>
    </source>
</reference>
<protein>
    <submittedName>
        <fullName evidence="1">Uncharacterized protein</fullName>
    </submittedName>
</protein>
<comment type="caution">
    <text evidence="1">The sequence shown here is derived from an EMBL/GenBank/DDBJ whole genome shotgun (WGS) entry which is preliminary data.</text>
</comment>
<evidence type="ECO:0000313" key="1">
    <source>
        <dbReference type="EMBL" id="MBD4339821.1"/>
    </source>
</evidence>
<feature type="non-terminal residue" evidence="1">
    <location>
        <position position="79"/>
    </location>
</feature>
<name>A0A8I0LAA9_XANCI</name>
<dbReference type="AlphaFoldDB" id="A0A8I0LAA9"/>
<dbReference type="EMBL" id="JAABFR010002385">
    <property type="protein sequence ID" value="MBD4339821.1"/>
    <property type="molecule type" value="Genomic_DNA"/>
</dbReference>
<sequence length="79" mass="9162">AYLNDYYEMIGGDGSVAGQTAQDDSYAWFPVTDFQKEMTEWAKQDDQQSVLDEVETSYEVYVENNYEDVPSDLKQLKKM</sequence>
<dbReference type="Proteomes" id="UP000653002">
    <property type="component" value="Unassembled WGS sequence"/>
</dbReference>
<accession>A0A8I0LAA9</accession>
<proteinExistence type="predicted"/>
<gene>
    <name evidence="1" type="ORF">GUH15_27980</name>
</gene>
<organism evidence="1 2">
    <name type="scientific">Xanthomonas citri pv. citri</name>
    <dbReference type="NCBI Taxonomy" id="611301"/>
    <lineage>
        <taxon>Bacteria</taxon>
        <taxon>Pseudomonadati</taxon>
        <taxon>Pseudomonadota</taxon>
        <taxon>Gammaproteobacteria</taxon>
        <taxon>Lysobacterales</taxon>
        <taxon>Lysobacteraceae</taxon>
        <taxon>Xanthomonas</taxon>
    </lineage>
</organism>
<evidence type="ECO:0000313" key="2">
    <source>
        <dbReference type="Proteomes" id="UP000653002"/>
    </source>
</evidence>
<feature type="non-terminal residue" evidence="1">
    <location>
        <position position="1"/>
    </location>
</feature>